<proteinExistence type="predicted"/>
<dbReference type="Proteomes" id="UP000631114">
    <property type="component" value="Unassembled WGS sequence"/>
</dbReference>
<gene>
    <name evidence="1" type="ORF">IFM89_025234</name>
</gene>
<dbReference type="AlphaFoldDB" id="A0A835GXS3"/>
<name>A0A835GXS3_9MAGN</name>
<keyword evidence="2" id="KW-1185">Reference proteome</keyword>
<comment type="caution">
    <text evidence="1">The sequence shown here is derived from an EMBL/GenBank/DDBJ whole genome shotgun (WGS) entry which is preliminary data.</text>
</comment>
<evidence type="ECO:0000313" key="2">
    <source>
        <dbReference type="Proteomes" id="UP000631114"/>
    </source>
</evidence>
<protein>
    <submittedName>
        <fullName evidence="1">Uncharacterized protein</fullName>
    </submittedName>
</protein>
<dbReference type="OrthoDB" id="4217619at2759"/>
<dbReference type="EMBL" id="JADFTS010000009">
    <property type="protein sequence ID" value="KAF9589516.1"/>
    <property type="molecule type" value="Genomic_DNA"/>
</dbReference>
<evidence type="ECO:0000313" key="1">
    <source>
        <dbReference type="EMBL" id="KAF9589516.1"/>
    </source>
</evidence>
<accession>A0A835GXS3</accession>
<sequence length="87" mass="9859">MEVIELDTNFGSTFSGVLTDDRGRVQAIWGSFSTQYLQLAKYFRPDNFYGGKGTGLINGIKRPMLLVRILVVELYPINRFQRPGSLD</sequence>
<reference evidence="1 2" key="1">
    <citation type="submission" date="2020-10" db="EMBL/GenBank/DDBJ databases">
        <title>The Coptis chinensis genome and diversification of protoberbering-type alkaloids.</title>
        <authorList>
            <person name="Wang B."/>
            <person name="Shu S."/>
            <person name="Song C."/>
            <person name="Liu Y."/>
        </authorList>
    </citation>
    <scope>NUCLEOTIDE SEQUENCE [LARGE SCALE GENOMIC DNA]</scope>
    <source>
        <strain evidence="1">HL-2020</strain>
        <tissue evidence="1">Leaf</tissue>
    </source>
</reference>
<organism evidence="1 2">
    <name type="scientific">Coptis chinensis</name>
    <dbReference type="NCBI Taxonomy" id="261450"/>
    <lineage>
        <taxon>Eukaryota</taxon>
        <taxon>Viridiplantae</taxon>
        <taxon>Streptophyta</taxon>
        <taxon>Embryophyta</taxon>
        <taxon>Tracheophyta</taxon>
        <taxon>Spermatophyta</taxon>
        <taxon>Magnoliopsida</taxon>
        <taxon>Ranunculales</taxon>
        <taxon>Ranunculaceae</taxon>
        <taxon>Coptidoideae</taxon>
        <taxon>Coptis</taxon>
    </lineage>
</organism>